<evidence type="ECO:0000313" key="1">
    <source>
        <dbReference type="EMBL" id="SDK66723.1"/>
    </source>
</evidence>
<proteinExistence type="predicted"/>
<gene>
    <name evidence="1" type="ORF">SAMN05216282_11015</name>
</gene>
<dbReference type="AlphaFoldDB" id="A0A1G9DS77"/>
<reference evidence="1 2" key="1">
    <citation type="submission" date="2016-10" db="EMBL/GenBank/DDBJ databases">
        <authorList>
            <person name="de Groot N.N."/>
        </authorList>
    </citation>
    <scope>NUCLEOTIDE SEQUENCE [LARGE SCALE GENOMIC DNA]</scope>
    <source>
        <strain evidence="1 2">CGMCC 1.5382</strain>
    </source>
</reference>
<organism evidence="1 2">
    <name type="scientific">Cryobacterium psychrotolerans</name>
    <dbReference type="NCBI Taxonomy" id="386301"/>
    <lineage>
        <taxon>Bacteria</taxon>
        <taxon>Bacillati</taxon>
        <taxon>Actinomycetota</taxon>
        <taxon>Actinomycetes</taxon>
        <taxon>Micrococcales</taxon>
        <taxon>Microbacteriaceae</taxon>
        <taxon>Cryobacterium</taxon>
    </lineage>
</organism>
<sequence length="39" mass="4545">MPALWFRYRTDDEAGIGLRYLRLPFSIPPQLPRTGNAVR</sequence>
<keyword evidence="2" id="KW-1185">Reference proteome</keyword>
<dbReference type="Proteomes" id="UP000198701">
    <property type="component" value="Unassembled WGS sequence"/>
</dbReference>
<accession>A0A1G9DS77</accession>
<evidence type="ECO:0000313" key="2">
    <source>
        <dbReference type="Proteomes" id="UP000198701"/>
    </source>
</evidence>
<name>A0A1G9DS77_9MICO</name>
<dbReference type="EMBL" id="FNFU01000010">
    <property type="protein sequence ID" value="SDK66723.1"/>
    <property type="molecule type" value="Genomic_DNA"/>
</dbReference>
<protein>
    <submittedName>
        <fullName evidence="1">Uncharacterized protein</fullName>
    </submittedName>
</protein>